<dbReference type="PANTHER" id="PTHR22870">
    <property type="entry name" value="REGULATOR OF CHROMOSOME CONDENSATION"/>
    <property type="match status" value="1"/>
</dbReference>
<feature type="domain" description="RCC1-like" evidence="3">
    <location>
        <begin position="31"/>
        <end position="427"/>
    </location>
</feature>
<proteinExistence type="predicted"/>
<dbReference type="PANTHER" id="PTHR22870:SF408">
    <property type="entry name" value="OS09G0560450 PROTEIN"/>
    <property type="match status" value="1"/>
</dbReference>
<dbReference type="Gene3D" id="2.130.10.30">
    <property type="entry name" value="Regulator of chromosome condensation 1/beta-lactamase-inhibitor protein II"/>
    <property type="match status" value="2"/>
</dbReference>
<gene>
    <name evidence="4" type="ORF">VaNZ11_014768</name>
</gene>
<dbReference type="PRINTS" id="PR00633">
    <property type="entry name" value="RCCNDNSATION"/>
</dbReference>
<feature type="repeat" description="RCC1" evidence="2">
    <location>
        <begin position="354"/>
        <end position="431"/>
    </location>
</feature>
<feature type="repeat" description="RCC1" evidence="2">
    <location>
        <begin position="189"/>
        <end position="248"/>
    </location>
</feature>
<keyword evidence="5" id="KW-1185">Reference proteome</keyword>
<keyword evidence="1" id="KW-0677">Repeat</keyword>
<evidence type="ECO:0000313" key="4">
    <source>
        <dbReference type="EMBL" id="GLI70031.1"/>
    </source>
</evidence>
<accession>A0ABQ5SK80</accession>
<dbReference type="EMBL" id="BSDZ01000089">
    <property type="protein sequence ID" value="GLI70031.1"/>
    <property type="molecule type" value="Genomic_DNA"/>
</dbReference>
<dbReference type="InterPro" id="IPR058923">
    <property type="entry name" value="RCC1-like_dom"/>
</dbReference>
<dbReference type="Proteomes" id="UP001165090">
    <property type="component" value="Unassembled WGS sequence"/>
</dbReference>
<organism evidence="4 5">
    <name type="scientific">Volvox africanus</name>
    <dbReference type="NCBI Taxonomy" id="51714"/>
    <lineage>
        <taxon>Eukaryota</taxon>
        <taxon>Viridiplantae</taxon>
        <taxon>Chlorophyta</taxon>
        <taxon>core chlorophytes</taxon>
        <taxon>Chlorophyceae</taxon>
        <taxon>CS clade</taxon>
        <taxon>Chlamydomonadales</taxon>
        <taxon>Volvocaceae</taxon>
        <taxon>Volvox</taxon>
    </lineage>
</organism>
<dbReference type="InterPro" id="IPR051210">
    <property type="entry name" value="Ub_ligase/GEF_domain"/>
</dbReference>
<evidence type="ECO:0000259" key="3">
    <source>
        <dbReference type="Pfam" id="PF25390"/>
    </source>
</evidence>
<feature type="repeat" description="RCC1" evidence="2">
    <location>
        <begin position="300"/>
        <end position="353"/>
    </location>
</feature>
<reference evidence="4 5" key="1">
    <citation type="journal article" date="2023" name="IScience">
        <title>Expanded male sex-determining region conserved during the evolution of homothallism in the green alga Volvox.</title>
        <authorList>
            <person name="Yamamoto K."/>
            <person name="Matsuzaki R."/>
            <person name="Mahakham W."/>
            <person name="Heman W."/>
            <person name="Sekimoto H."/>
            <person name="Kawachi M."/>
            <person name="Minakuchi Y."/>
            <person name="Toyoda A."/>
            <person name="Nozaki H."/>
        </authorList>
    </citation>
    <scope>NUCLEOTIDE SEQUENCE [LARGE SCALE GENOMIC DNA]</scope>
    <source>
        <strain evidence="4 5">NIES-4468</strain>
    </source>
</reference>
<dbReference type="InterPro" id="IPR009091">
    <property type="entry name" value="RCC1/BLIP-II"/>
</dbReference>
<dbReference type="Pfam" id="PF25390">
    <property type="entry name" value="WD40_RLD"/>
    <property type="match status" value="1"/>
</dbReference>
<dbReference type="PROSITE" id="PS50012">
    <property type="entry name" value="RCC1_3"/>
    <property type="match status" value="7"/>
</dbReference>
<sequence length="440" mass="46297">MATDEHASEYTRRLTADRQRRDMGKALQRVLATFGTAADGRLGLGFPLQSQFYPRIVASLAGYAIKQVACGGAHTAVVTDDGALLTFGLNTWGQLGHSKADKFVAAPIEVGLPDPVSAVAAGGHHTLALTTAGEVWAWGMAGEGQLGSGDSSSGEGRQIEPRLVRALSGAGVVALAAGDHHSMALTSAGELFTWGRGDQGALGHGTVHGYAGVELTPRQVRSLSPSPGSPRMTSICAGPFSSGAIDSRGNAYVWGYGNSYQLGTGRAHNEMQPVKLDALPGLVRHLSLGQLHSLAVLGDGRVMAMGMDEHGSLGGGAEALQRRVVQRPLAVPGLPPAWLAVAGWKHSAAVGHDGRLFAWGWSGAAGAGVFQDYGGGQLGLGDDEDRWHPEQVLRLHTNRHRYYDLRASYIRPWRVLGLAAGRNHTAAIIETELDVRDLAE</sequence>
<feature type="repeat" description="RCC1" evidence="2">
    <location>
        <begin position="249"/>
        <end position="299"/>
    </location>
</feature>
<feature type="repeat" description="RCC1" evidence="2">
    <location>
        <begin position="82"/>
        <end position="132"/>
    </location>
</feature>
<dbReference type="SUPFAM" id="SSF50985">
    <property type="entry name" value="RCC1/BLIP-II"/>
    <property type="match status" value="1"/>
</dbReference>
<evidence type="ECO:0000313" key="5">
    <source>
        <dbReference type="Proteomes" id="UP001165090"/>
    </source>
</evidence>
<dbReference type="InterPro" id="IPR000408">
    <property type="entry name" value="Reg_chr_condens"/>
</dbReference>
<feature type="repeat" description="RCC1" evidence="2">
    <location>
        <begin position="133"/>
        <end position="188"/>
    </location>
</feature>
<evidence type="ECO:0000256" key="1">
    <source>
        <dbReference type="ARBA" id="ARBA00022737"/>
    </source>
</evidence>
<comment type="caution">
    <text evidence="4">The sequence shown here is derived from an EMBL/GenBank/DDBJ whole genome shotgun (WGS) entry which is preliminary data.</text>
</comment>
<feature type="repeat" description="RCC1" evidence="2">
    <location>
        <begin position="29"/>
        <end position="81"/>
    </location>
</feature>
<name>A0ABQ5SK80_9CHLO</name>
<protein>
    <recommendedName>
        <fullName evidence="3">RCC1-like domain-containing protein</fullName>
    </recommendedName>
</protein>
<dbReference type="PROSITE" id="PS00626">
    <property type="entry name" value="RCC1_2"/>
    <property type="match status" value="2"/>
</dbReference>
<evidence type="ECO:0000256" key="2">
    <source>
        <dbReference type="PROSITE-ProRule" id="PRU00235"/>
    </source>
</evidence>